<dbReference type="Pfam" id="PF10145">
    <property type="entry name" value="PhageMin_Tail"/>
    <property type="match status" value="1"/>
</dbReference>
<feature type="coiled-coil region" evidence="2">
    <location>
        <begin position="1135"/>
        <end position="1162"/>
    </location>
</feature>
<keyword evidence="2" id="KW-0175">Coiled coil</keyword>
<sequence length="1466" mass="157162">MADAEVGNLRVSLSMNSATFERSLASIDRSIKTLGQEMSIVRNRGREWGTTTDGLRTKQETLTRLLSSQEVKVRALRAAYESSKQATGENSAATERLAAQLNRAVAEYTRTETEISDVTAALRRQEEELRRSQSSWQRAGESMQKVGETMKRVGSSMKSIGQSMSLYVTAPIVGLGVGAAKAAIEFESAFAGVRKTVDTSEEGFKKLEKGIREMATTLPTSAKDIAAVAESAGQLGIAEENILSFTRTVVDLGESTNMSREQAATEFAKFANITGMAQKDFDKLGSSVVAMGNNFATTESDITAMAMRLAGAGTQVGMSEADIIGLATALSSVGIEAEMGGSAISRVMVSMQVATSTGFTKVQDLSKQTGYSLRDLQMMASHSGKAFGNLAEDLGMTKKELTTLVNAGVDLEGFSKVAGMTGEEFKKAFEKDAIGAIGAFINGLGNAEDKGDTAINMLQEMGINSVLLRDSLLRAGGASELFGDAVKLSNEAWEENTALTKEAEQRYKTTESQLKMLKNKFTEIGISMKNVLIPPLLKIADVLGPIAEKFSNLSDGAKTVIVVIAGMVAAIGPVLVVVGMLVSSIGSILTALAPVALAIGEAGGLMTVLGTAMTGIVAPIGVAILAIGSMAAVFVGLYKNHEGFRNVVDSTWSAIKDAISSTMSGIVSFVQSMGDQLSTFWSENQESIKEAASNVWSAISTVIDVALKVISGVMSVVWPIIKALVVSTWEAIKNVIEGVTKVITGIIKTFSSLLTGDWKGVWEGIKQILSGALEAVWGAINLYFVGKLLGPLKSFGPAAKSLVTSAWNGIKGIITGVLDVLKSSITGSFNLYKTSISTILNATKTVISSIWNGIKTIVTTVMGGIKNTVTSSWNGIKSNTSTILNGIKNIITNIFNMFKSIVSKAMDGVATAVDVGWGKAASFLHSINLVSVGKHIIQGLINGIGSMMDAVKDKVKSVATGVTSTIKKALDIRSPSRVTTKLGEHTGQGFVNGISKKEKAAQTAANKLAASAKKEFNTKMSNLSLKFKAEKIDITEYVKSLEAMKTQYANVPNAVAKINAQIVSLNKKHAKEVFDVAKSSIEDKVKMNEMSLTQELAAWEKLQKNYKKGSDERKQIDQNIYETKKQIHNQLTSLNDEYVTKVNDANERLAASEKALKDEYKKSVAERTASLISFAGIFDEVAQSSDITGQKLLENLQGQVAVFETWSKNIQLLAKKGIDKGLLEELRQMGPKAAPEIAALTTLTDQELTQYAKLWKDKNVLARTQAESELAQMNKDTKKKIKELTAETKKELDEYKKEWASKIKEIRTGTTDEFVTMKTSMKSIGKDTIKGLMAGMEDMEKPLQKKAQSIADSISKTIASALKIKSPSRVMMGLGKWIPAGLAEGMEQNMSAITNAAQKMANATMPNINPGGYSSGFGGSSVSNIDNTRSYQPVVNNNFYAPVASPSELARKSIQAQRQLAMEWGV</sequence>
<proteinExistence type="predicted"/>
<evidence type="ECO:0000313" key="5">
    <source>
        <dbReference type="EMBL" id="ETT84170.1"/>
    </source>
</evidence>
<feature type="transmembrane region" description="Helical" evidence="3">
    <location>
        <begin position="560"/>
        <end position="582"/>
    </location>
</feature>
<evidence type="ECO:0000313" key="6">
    <source>
        <dbReference type="Proteomes" id="UP000019062"/>
    </source>
</evidence>
<keyword evidence="6" id="KW-1185">Reference proteome</keyword>
<dbReference type="Gene3D" id="1.20.120.20">
    <property type="entry name" value="Apolipoprotein"/>
    <property type="match status" value="2"/>
</dbReference>
<dbReference type="eggNOG" id="COG5412">
    <property type="taxonomic scope" value="Bacteria"/>
</dbReference>
<accession>W4EUE9</accession>
<keyword evidence="1" id="KW-1188">Viral release from host cell</keyword>
<organism evidence="5 6">
    <name type="scientific">Viridibacillus arenosi FSL R5-213</name>
    <dbReference type="NCBI Taxonomy" id="1227360"/>
    <lineage>
        <taxon>Bacteria</taxon>
        <taxon>Bacillati</taxon>
        <taxon>Bacillota</taxon>
        <taxon>Bacilli</taxon>
        <taxon>Bacillales</taxon>
        <taxon>Caryophanaceae</taxon>
        <taxon>Viridibacillus</taxon>
    </lineage>
</organism>
<dbReference type="NCBIfam" id="TIGR01760">
    <property type="entry name" value="tape_meas_TP901"/>
    <property type="match status" value="1"/>
</dbReference>
<reference evidence="5 6" key="1">
    <citation type="journal article" date="2014" name="BMC Genomics">
        <title>Genomic comparison of sporeforming bacilli isolated from milk.</title>
        <authorList>
            <person name="Moreno Switt A.I."/>
            <person name="Andrus A.D."/>
            <person name="Ranieri M.L."/>
            <person name="Orsi R.H."/>
            <person name="Ivy R."/>
            <person name="den Bakker H.C."/>
            <person name="Martin N.H."/>
            <person name="Wiedmann M."/>
            <person name="Boor K.J."/>
        </authorList>
    </citation>
    <scope>NUCLEOTIDE SEQUENCE [LARGE SCALE GENOMIC DNA]</scope>
    <source>
        <strain evidence="5 6">FSL R5-213</strain>
    </source>
</reference>
<feature type="domain" description="Phage tail tape measure protein" evidence="4">
    <location>
        <begin position="209"/>
        <end position="399"/>
    </location>
</feature>
<keyword evidence="3" id="KW-1133">Transmembrane helix</keyword>
<evidence type="ECO:0000256" key="3">
    <source>
        <dbReference type="SAM" id="Phobius"/>
    </source>
</evidence>
<dbReference type="PANTHER" id="PTHR37813:SF1">
    <property type="entry name" value="FELS-2 PROPHAGE PROTEIN"/>
    <property type="match status" value="1"/>
</dbReference>
<gene>
    <name evidence="5" type="ORF">C176_12418</name>
</gene>
<evidence type="ECO:0000256" key="1">
    <source>
        <dbReference type="ARBA" id="ARBA00022612"/>
    </source>
</evidence>
<feature type="coiled-coil region" evidence="2">
    <location>
        <begin position="108"/>
        <end position="135"/>
    </location>
</feature>
<evidence type="ECO:0000256" key="2">
    <source>
        <dbReference type="SAM" id="Coils"/>
    </source>
</evidence>
<dbReference type="PATRIC" id="fig|1227360.4.peg.2535"/>
<name>W4EUE9_9BACL</name>
<dbReference type="EMBL" id="ASQA01000028">
    <property type="protein sequence ID" value="ETT84170.1"/>
    <property type="molecule type" value="Genomic_DNA"/>
</dbReference>
<dbReference type="Proteomes" id="UP000019062">
    <property type="component" value="Unassembled WGS sequence"/>
</dbReference>
<dbReference type="eggNOG" id="COG5283">
    <property type="taxonomic scope" value="Bacteria"/>
</dbReference>
<keyword evidence="3" id="KW-0472">Membrane</keyword>
<evidence type="ECO:0000259" key="4">
    <source>
        <dbReference type="Pfam" id="PF10145"/>
    </source>
</evidence>
<comment type="caution">
    <text evidence="5">The sequence shown here is derived from an EMBL/GenBank/DDBJ whole genome shotgun (WGS) entry which is preliminary data.</text>
</comment>
<feature type="transmembrane region" description="Helical" evidence="3">
    <location>
        <begin position="589"/>
        <end position="610"/>
    </location>
</feature>
<dbReference type="Gene3D" id="1.10.287.950">
    <property type="entry name" value="Methyl-accepting chemotaxis protein"/>
    <property type="match status" value="1"/>
</dbReference>
<feature type="transmembrane region" description="Helical" evidence="3">
    <location>
        <begin position="616"/>
        <end position="638"/>
    </location>
</feature>
<dbReference type="InterPro" id="IPR010090">
    <property type="entry name" value="Phage_tape_meas"/>
</dbReference>
<keyword evidence="3" id="KW-0812">Transmembrane</keyword>
<protein>
    <submittedName>
        <fullName evidence="5">TP901 family phage tail tape measure protein</fullName>
    </submittedName>
</protein>
<feature type="coiled-coil region" evidence="2">
    <location>
        <begin position="1263"/>
        <end position="1298"/>
    </location>
</feature>
<dbReference type="PANTHER" id="PTHR37813">
    <property type="entry name" value="FELS-2 PROPHAGE PROTEIN"/>
    <property type="match status" value="1"/>
</dbReference>